<reference evidence="1" key="1">
    <citation type="journal article" date="2015" name="Nature">
        <title>Complex archaea that bridge the gap between prokaryotes and eukaryotes.</title>
        <authorList>
            <person name="Spang A."/>
            <person name="Saw J.H."/>
            <person name="Jorgensen S.L."/>
            <person name="Zaremba-Niedzwiedzka K."/>
            <person name="Martijn J."/>
            <person name="Lind A.E."/>
            <person name="van Eijk R."/>
            <person name="Schleper C."/>
            <person name="Guy L."/>
            <person name="Ettema T.J."/>
        </authorList>
    </citation>
    <scope>NUCLEOTIDE SEQUENCE</scope>
</reference>
<dbReference type="EMBL" id="LAZR01000485">
    <property type="protein sequence ID" value="KKN67008.1"/>
    <property type="molecule type" value="Genomic_DNA"/>
</dbReference>
<proteinExistence type="predicted"/>
<gene>
    <name evidence="1" type="ORF">LCGC14_0465620</name>
</gene>
<name>A0A0F9VMJ0_9ZZZZ</name>
<protein>
    <submittedName>
        <fullName evidence="1">Uncharacterized protein</fullName>
    </submittedName>
</protein>
<organism evidence="1">
    <name type="scientific">marine sediment metagenome</name>
    <dbReference type="NCBI Taxonomy" id="412755"/>
    <lineage>
        <taxon>unclassified sequences</taxon>
        <taxon>metagenomes</taxon>
        <taxon>ecological metagenomes</taxon>
    </lineage>
</organism>
<sequence length="52" mass="5768">MVSKPAVRKIQTTDGKRYLIGRTLKGVFQASIPSKTFKRKSSALKAAKAKFK</sequence>
<evidence type="ECO:0000313" key="1">
    <source>
        <dbReference type="EMBL" id="KKN67008.1"/>
    </source>
</evidence>
<dbReference type="AlphaFoldDB" id="A0A0F9VMJ0"/>
<accession>A0A0F9VMJ0</accession>
<comment type="caution">
    <text evidence="1">The sequence shown here is derived from an EMBL/GenBank/DDBJ whole genome shotgun (WGS) entry which is preliminary data.</text>
</comment>